<evidence type="ECO:0000256" key="3">
    <source>
        <dbReference type="RuleBase" id="RU004514"/>
    </source>
</evidence>
<evidence type="ECO:0000256" key="2">
    <source>
        <dbReference type="HAMAP-Rule" id="MF_02087"/>
    </source>
</evidence>
<dbReference type="NCBIfam" id="TIGR00044">
    <property type="entry name" value="YggS family pyridoxal phosphate-dependent enzyme"/>
    <property type="match status" value="1"/>
</dbReference>
<comment type="function">
    <text evidence="2">Pyridoxal 5'-phosphate (PLP)-binding protein, which is involved in PLP homeostasis.</text>
</comment>
<keyword evidence="1 2" id="KW-0663">Pyridoxal phosphate</keyword>
<dbReference type="PIRSF" id="PIRSF004848">
    <property type="entry name" value="YBL036c_PLPDEIII"/>
    <property type="match status" value="1"/>
</dbReference>
<dbReference type="SUPFAM" id="SSF51419">
    <property type="entry name" value="PLP-binding barrel"/>
    <property type="match status" value="1"/>
</dbReference>
<evidence type="ECO:0000313" key="5">
    <source>
        <dbReference type="EMBL" id="MDQ2102933.1"/>
    </source>
</evidence>
<evidence type="ECO:0000256" key="1">
    <source>
        <dbReference type="ARBA" id="ARBA00022898"/>
    </source>
</evidence>
<protein>
    <recommendedName>
        <fullName evidence="2">Pyridoxal phosphate homeostasis protein</fullName>
        <shortName evidence="2">PLP homeostasis protein</shortName>
    </recommendedName>
</protein>
<reference evidence="5 6" key="1">
    <citation type="submission" date="2023-06" db="EMBL/GenBank/DDBJ databases">
        <title>Azospirillum isscasensis sp.nov, a bacterium isolated from rhizosphere soil of rice.</title>
        <authorList>
            <person name="Wang H."/>
        </authorList>
    </citation>
    <scope>NUCLEOTIDE SEQUENCE [LARGE SCALE GENOMIC DNA]</scope>
    <source>
        <strain evidence="5 6">C340-1</strain>
    </source>
</reference>
<comment type="similarity">
    <text evidence="2 3">Belongs to the pyridoxal phosphate-binding protein YggS/PROSC family.</text>
</comment>
<proteinExistence type="inferred from homology"/>
<keyword evidence="6" id="KW-1185">Reference proteome</keyword>
<evidence type="ECO:0000259" key="4">
    <source>
        <dbReference type="Pfam" id="PF01168"/>
    </source>
</evidence>
<dbReference type="EMBL" id="JAUJFI010000034">
    <property type="protein sequence ID" value="MDQ2102933.1"/>
    <property type="molecule type" value="Genomic_DNA"/>
</dbReference>
<dbReference type="RefSeq" id="WP_306705484.1">
    <property type="nucleotide sequence ID" value="NZ_JAUJFI010000034.1"/>
</dbReference>
<evidence type="ECO:0000313" key="6">
    <source>
        <dbReference type="Proteomes" id="UP001227317"/>
    </source>
</evidence>
<dbReference type="PANTHER" id="PTHR10146:SF14">
    <property type="entry name" value="PYRIDOXAL PHOSPHATE HOMEOSTASIS PROTEIN"/>
    <property type="match status" value="1"/>
</dbReference>
<dbReference type="PANTHER" id="PTHR10146">
    <property type="entry name" value="PROLINE SYNTHETASE CO-TRANSCRIBED BACTERIAL HOMOLOG PROTEIN"/>
    <property type="match status" value="1"/>
</dbReference>
<dbReference type="InterPro" id="IPR001608">
    <property type="entry name" value="Ala_racemase_N"/>
</dbReference>
<feature type="domain" description="Alanine racemase N-terminal" evidence="4">
    <location>
        <begin position="42"/>
        <end position="234"/>
    </location>
</feature>
<dbReference type="Proteomes" id="UP001227317">
    <property type="component" value="Unassembled WGS sequence"/>
</dbReference>
<comment type="caution">
    <text evidence="5">The sequence shown here is derived from an EMBL/GenBank/DDBJ whole genome shotgun (WGS) entry which is preliminary data.</text>
</comment>
<dbReference type="InterPro" id="IPR029066">
    <property type="entry name" value="PLP-binding_barrel"/>
</dbReference>
<name>A0ABU0WFG0_9PROT</name>
<dbReference type="Pfam" id="PF01168">
    <property type="entry name" value="Ala_racemase_N"/>
    <property type="match status" value="1"/>
</dbReference>
<accession>A0ABU0WFG0</accession>
<organism evidence="5 6">
    <name type="scientific">Azospirillum isscasi</name>
    <dbReference type="NCBI Taxonomy" id="3053926"/>
    <lineage>
        <taxon>Bacteria</taxon>
        <taxon>Pseudomonadati</taxon>
        <taxon>Pseudomonadota</taxon>
        <taxon>Alphaproteobacteria</taxon>
        <taxon>Rhodospirillales</taxon>
        <taxon>Azospirillaceae</taxon>
        <taxon>Azospirillum</taxon>
    </lineage>
</organism>
<dbReference type="InterPro" id="IPR011078">
    <property type="entry name" value="PyrdxlP_homeostasis"/>
</dbReference>
<sequence>MSASHTDTSSGTPPDTVTARLEAVRRSILESCAAGGRDPGAVTLVAVSKTHPAEAVEEALAAGQRVFGENRVQEAKAKFPALRERFPDLELHLIGPLQTNKVKDAVALFDVIQTVDRPRLAEALADEMARSGRRPRCLIEVNTGEEPQKAGIPPAELDAFLAACRGTWNLPVAGLMCIPPVDEEPAMHFALLADMARRAGLPEVSMGMSGDYETAIRFGATHVRVGTAIFGARPYPAAGPAAGPTAGPTAG</sequence>
<gene>
    <name evidence="5" type="ORF">QSG27_09540</name>
</gene>
<dbReference type="Gene3D" id="3.20.20.10">
    <property type="entry name" value="Alanine racemase"/>
    <property type="match status" value="1"/>
</dbReference>
<dbReference type="CDD" id="cd00635">
    <property type="entry name" value="PLPDE_III_YBL036c_like"/>
    <property type="match status" value="1"/>
</dbReference>
<feature type="modified residue" description="N6-(pyridoxal phosphate)lysine" evidence="2">
    <location>
        <position position="49"/>
    </location>
</feature>
<dbReference type="HAMAP" id="MF_02087">
    <property type="entry name" value="PLP_homeostasis"/>
    <property type="match status" value="1"/>
</dbReference>